<evidence type="ECO:0000313" key="8">
    <source>
        <dbReference type="Proteomes" id="UP000198964"/>
    </source>
</evidence>
<dbReference type="NCBIfam" id="TIGR02985">
    <property type="entry name" value="Sig70_bacteroi1"/>
    <property type="match status" value="1"/>
</dbReference>
<dbReference type="InterPro" id="IPR014327">
    <property type="entry name" value="RNA_pol_sigma70_bacteroid"/>
</dbReference>
<dbReference type="InterPro" id="IPR013324">
    <property type="entry name" value="RNA_pol_sigma_r3/r4-like"/>
</dbReference>
<dbReference type="InterPro" id="IPR039425">
    <property type="entry name" value="RNA_pol_sigma-70-like"/>
</dbReference>
<evidence type="ECO:0000259" key="5">
    <source>
        <dbReference type="Pfam" id="PF04542"/>
    </source>
</evidence>
<dbReference type="InterPro" id="IPR013249">
    <property type="entry name" value="RNA_pol_sigma70_r4_t2"/>
</dbReference>
<keyword evidence="4" id="KW-0804">Transcription</keyword>
<dbReference type="InterPro" id="IPR013325">
    <property type="entry name" value="RNA_pol_sigma_r2"/>
</dbReference>
<keyword evidence="8" id="KW-1185">Reference proteome</keyword>
<dbReference type="InterPro" id="IPR014284">
    <property type="entry name" value="RNA_pol_sigma-70_dom"/>
</dbReference>
<accession>A0A1I2JRG0</accession>
<feature type="domain" description="RNA polymerase sigma-70 region 2" evidence="5">
    <location>
        <begin position="24"/>
        <end position="87"/>
    </location>
</feature>
<dbReference type="Gene3D" id="1.10.1740.10">
    <property type="match status" value="1"/>
</dbReference>
<dbReference type="CDD" id="cd06171">
    <property type="entry name" value="Sigma70_r4"/>
    <property type="match status" value="1"/>
</dbReference>
<dbReference type="RefSeq" id="WP_093920803.1">
    <property type="nucleotide sequence ID" value="NZ_FONW01000009.1"/>
</dbReference>
<dbReference type="PANTHER" id="PTHR43133:SF46">
    <property type="entry name" value="RNA POLYMERASE SIGMA-70 FACTOR ECF SUBFAMILY"/>
    <property type="match status" value="1"/>
</dbReference>
<protein>
    <submittedName>
        <fullName evidence="7">RNA polymerase sigma-70 factor, ECF subfamily</fullName>
    </submittedName>
</protein>
<gene>
    <name evidence="7" type="ORF">SAMN05216283_109121</name>
</gene>
<evidence type="ECO:0000256" key="3">
    <source>
        <dbReference type="ARBA" id="ARBA00023082"/>
    </source>
</evidence>
<reference evidence="7 8" key="1">
    <citation type="submission" date="2016-10" db="EMBL/GenBank/DDBJ databases">
        <authorList>
            <person name="de Groot N.N."/>
        </authorList>
    </citation>
    <scope>NUCLEOTIDE SEQUENCE [LARGE SCALE GENOMIC DNA]</scope>
    <source>
        <strain evidence="7 8">CGMCC 1.9156</strain>
    </source>
</reference>
<comment type="similarity">
    <text evidence="1">Belongs to the sigma-70 factor family. ECF subfamily.</text>
</comment>
<evidence type="ECO:0000256" key="2">
    <source>
        <dbReference type="ARBA" id="ARBA00023015"/>
    </source>
</evidence>
<dbReference type="Pfam" id="PF04542">
    <property type="entry name" value="Sigma70_r2"/>
    <property type="match status" value="1"/>
</dbReference>
<dbReference type="NCBIfam" id="TIGR02937">
    <property type="entry name" value="sigma70-ECF"/>
    <property type="match status" value="1"/>
</dbReference>
<dbReference type="Proteomes" id="UP000198964">
    <property type="component" value="Unassembled WGS sequence"/>
</dbReference>
<dbReference type="EMBL" id="FONW01000009">
    <property type="protein sequence ID" value="SFF56553.1"/>
    <property type="molecule type" value="Genomic_DNA"/>
</dbReference>
<dbReference type="GO" id="GO:0006352">
    <property type="term" value="P:DNA-templated transcription initiation"/>
    <property type="evidence" value="ECO:0007669"/>
    <property type="project" value="InterPro"/>
</dbReference>
<dbReference type="InterPro" id="IPR036388">
    <property type="entry name" value="WH-like_DNA-bd_sf"/>
</dbReference>
<name>A0A1I2JRG0_9BACT</name>
<dbReference type="Pfam" id="PF08281">
    <property type="entry name" value="Sigma70_r4_2"/>
    <property type="match status" value="1"/>
</dbReference>
<dbReference type="STRING" id="655355.SAMN05216283_109121"/>
<evidence type="ECO:0000256" key="4">
    <source>
        <dbReference type="ARBA" id="ARBA00023163"/>
    </source>
</evidence>
<sequence length="202" mass="23806">MKTEEHIKLFHAVSQGDERAFQRLYTLYFPRLYAFALKIIGDTGLAKDLVQNVFIRLWEMQTTFHYEHPEAFLYKMVRNASLNYIRHLKVVDNLKSQVKDQYLGEELYYIDMVGDEPYLLVEKELFEKVTEVMERLPDKCQQVFRMSRIDGLKNQEIADQLGLSIKTVEKHISKALSIYREKFAGYLPLSAILVVLQELKSF</sequence>
<dbReference type="Gene3D" id="1.10.10.10">
    <property type="entry name" value="Winged helix-like DNA-binding domain superfamily/Winged helix DNA-binding domain"/>
    <property type="match status" value="1"/>
</dbReference>
<organism evidence="7 8">
    <name type="scientific">Sunxiuqinia elliptica</name>
    <dbReference type="NCBI Taxonomy" id="655355"/>
    <lineage>
        <taxon>Bacteria</taxon>
        <taxon>Pseudomonadati</taxon>
        <taxon>Bacteroidota</taxon>
        <taxon>Bacteroidia</taxon>
        <taxon>Marinilabiliales</taxon>
        <taxon>Prolixibacteraceae</taxon>
        <taxon>Sunxiuqinia</taxon>
    </lineage>
</organism>
<keyword evidence="3" id="KW-0731">Sigma factor</keyword>
<evidence type="ECO:0000259" key="6">
    <source>
        <dbReference type="Pfam" id="PF08281"/>
    </source>
</evidence>
<dbReference type="GO" id="GO:0003677">
    <property type="term" value="F:DNA binding"/>
    <property type="evidence" value="ECO:0007669"/>
    <property type="project" value="InterPro"/>
</dbReference>
<evidence type="ECO:0000313" key="7">
    <source>
        <dbReference type="EMBL" id="SFF56553.1"/>
    </source>
</evidence>
<keyword evidence="2" id="KW-0805">Transcription regulation</keyword>
<dbReference type="GO" id="GO:0016987">
    <property type="term" value="F:sigma factor activity"/>
    <property type="evidence" value="ECO:0007669"/>
    <property type="project" value="UniProtKB-KW"/>
</dbReference>
<dbReference type="PANTHER" id="PTHR43133">
    <property type="entry name" value="RNA POLYMERASE ECF-TYPE SIGMA FACTO"/>
    <property type="match status" value="1"/>
</dbReference>
<dbReference type="InterPro" id="IPR007627">
    <property type="entry name" value="RNA_pol_sigma70_r2"/>
</dbReference>
<feature type="domain" description="RNA polymerase sigma factor 70 region 4 type 2" evidence="6">
    <location>
        <begin position="127"/>
        <end position="176"/>
    </location>
</feature>
<proteinExistence type="inferred from homology"/>
<evidence type="ECO:0000256" key="1">
    <source>
        <dbReference type="ARBA" id="ARBA00010641"/>
    </source>
</evidence>
<dbReference type="AlphaFoldDB" id="A0A1I2JRG0"/>
<dbReference type="SUPFAM" id="SSF88659">
    <property type="entry name" value="Sigma3 and sigma4 domains of RNA polymerase sigma factors"/>
    <property type="match status" value="1"/>
</dbReference>
<dbReference type="SUPFAM" id="SSF88946">
    <property type="entry name" value="Sigma2 domain of RNA polymerase sigma factors"/>
    <property type="match status" value="1"/>
</dbReference>